<keyword evidence="10 11" id="KW-0131">Cell cycle</keyword>
<evidence type="ECO:0000256" key="11">
    <source>
        <dbReference type="HAMAP-Rule" id="MF_01808"/>
    </source>
</evidence>
<dbReference type="InterPro" id="IPR044068">
    <property type="entry name" value="CB"/>
</dbReference>
<dbReference type="GO" id="GO:0006313">
    <property type="term" value="P:DNA transposition"/>
    <property type="evidence" value="ECO:0007669"/>
    <property type="project" value="UniProtKB-UniRule"/>
</dbReference>
<feature type="active site" description="O-(3'-phospho-DNA)-tyrosine intermediate" evidence="11">
    <location>
        <position position="272"/>
    </location>
</feature>
<evidence type="ECO:0000256" key="5">
    <source>
        <dbReference type="ARBA" id="ARBA00022618"/>
    </source>
</evidence>
<name>A0A4Z0F770_9GAMM</name>
<keyword evidence="8 11" id="KW-0238">DNA-binding</keyword>
<dbReference type="InterPro" id="IPR004107">
    <property type="entry name" value="Integrase_SAM-like_N"/>
</dbReference>
<dbReference type="GO" id="GO:0009037">
    <property type="term" value="F:tyrosine-based site-specific recombinase activity"/>
    <property type="evidence" value="ECO:0007669"/>
    <property type="project" value="UniProtKB-UniRule"/>
</dbReference>
<gene>
    <name evidence="11 15" type="primary">xerC</name>
    <name evidence="15" type="ORF">E4680_09770</name>
</gene>
<feature type="active site" evidence="11">
    <location>
        <position position="144"/>
    </location>
</feature>
<feature type="region of interest" description="Disordered" evidence="12">
    <location>
        <begin position="283"/>
        <end position="302"/>
    </location>
</feature>
<dbReference type="InterPro" id="IPR010998">
    <property type="entry name" value="Integrase_recombinase_N"/>
</dbReference>
<organism evidence="15 16">
    <name type="scientific">Candidatus Macondimonas diazotrophica</name>
    <dbReference type="NCBI Taxonomy" id="2305248"/>
    <lineage>
        <taxon>Bacteria</taxon>
        <taxon>Pseudomonadati</taxon>
        <taxon>Pseudomonadota</taxon>
        <taxon>Gammaproteobacteria</taxon>
        <taxon>Chromatiales</taxon>
        <taxon>Ectothiorhodospiraceae</taxon>
        <taxon>Candidatus Macondimonas</taxon>
    </lineage>
</organism>
<dbReference type="NCBIfam" id="TIGR02224">
    <property type="entry name" value="recomb_XerC"/>
    <property type="match status" value="1"/>
</dbReference>
<evidence type="ECO:0000256" key="3">
    <source>
        <dbReference type="ARBA" id="ARBA00015804"/>
    </source>
</evidence>
<dbReference type="Gene3D" id="1.10.150.130">
    <property type="match status" value="1"/>
</dbReference>
<dbReference type="SUPFAM" id="SSF47823">
    <property type="entry name" value="lambda integrase-like, N-terminal domain"/>
    <property type="match status" value="1"/>
</dbReference>
<feature type="active site" evidence="11">
    <location>
        <position position="263"/>
    </location>
</feature>
<evidence type="ECO:0000256" key="7">
    <source>
        <dbReference type="ARBA" id="ARBA00022908"/>
    </source>
</evidence>
<feature type="active site" evidence="11">
    <location>
        <position position="168"/>
    </location>
</feature>
<feature type="active site" evidence="11">
    <location>
        <position position="237"/>
    </location>
</feature>
<dbReference type="SUPFAM" id="SSF56349">
    <property type="entry name" value="DNA breaking-rejoining enzymes"/>
    <property type="match status" value="1"/>
</dbReference>
<evidence type="ECO:0000256" key="4">
    <source>
        <dbReference type="ARBA" id="ARBA00022490"/>
    </source>
</evidence>
<dbReference type="PANTHER" id="PTHR30349">
    <property type="entry name" value="PHAGE INTEGRASE-RELATED"/>
    <property type="match status" value="1"/>
</dbReference>
<evidence type="ECO:0000256" key="10">
    <source>
        <dbReference type="ARBA" id="ARBA00023306"/>
    </source>
</evidence>
<comment type="subunit">
    <text evidence="11">Forms a cyclic heterotetrameric complex composed of two molecules of XerC and two molecules of XerD.</text>
</comment>
<dbReference type="Gene3D" id="1.10.443.10">
    <property type="entry name" value="Intergrase catalytic core"/>
    <property type="match status" value="1"/>
</dbReference>
<evidence type="ECO:0000256" key="8">
    <source>
        <dbReference type="ARBA" id="ARBA00023125"/>
    </source>
</evidence>
<evidence type="ECO:0000313" key="15">
    <source>
        <dbReference type="EMBL" id="TFZ82116.1"/>
    </source>
</evidence>
<keyword evidence="6 11" id="KW-0159">Chromosome partition</keyword>
<keyword evidence="9 11" id="KW-0233">DNA recombination</keyword>
<dbReference type="InterPro" id="IPR002104">
    <property type="entry name" value="Integrase_catalytic"/>
</dbReference>
<evidence type="ECO:0000313" key="16">
    <source>
        <dbReference type="Proteomes" id="UP000297890"/>
    </source>
</evidence>
<keyword evidence="7 11" id="KW-0229">DNA integration</keyword>
<evidence type="ECO:0000256" key="6">
    <source>
        <dbReference type="ARBA" id="ARBA00022829"/>
    </source>
</evidence>
<feature type="domain" description="Tyr recombinase" evidence="13">
    <location>
        <begin position="105"/>
        <end position="285"/>
    </location>
</feature>
<dbReference type="Pfam" id="PF02899">
    <property type="entry name" value="Phage_int_SAM_1"/>
    <property type="match status" value="1"/>
</dbReference>
<dbReference type="PANTHER" id="PTHR30349:SF81">
    <property type="entry name" value="TYROSINE RECOMBINASE XERC"/>
    <property type="match status" value="1"/>
</dbReference>
<accession>A0A4Z0F770</accession>
<comment type="similarity">
    <text evidence="2 11">Belongs to the 'phage' integrase family. XerC subfamily.</text>
</comment>
<evidence type="ECO:0000256" key="9">
    <source>
        <dbReference type="ARBA" id="ARBA00023172"/>
    </source>
</evidence>
<evidence type="ECO:0000256" key="2">
    <source>
        <dbReference type="ARBA" id="ARBA00006657"/>
    </source>
</evidence>
<evidence type="ECO:0000259" key="13">
    <source>
        <dbReference type="PROSITE" id="PS51898"/>
    </source>
</evidence>
<comment type="function">
    <text evidence="11">Site-specific tyrosine recombinase, which acts by catalyzing the cutting and rejoining of the recombining DNA molecules. The XerC-XerD complex is essential to convert dimers of the bacterial chromosome into monomers to permit their segregation at cell division. It also contributes to the segregational stability of plasmids.</text>
</comment>
<keyword evidence="5 11" id="KW-0132">Cell division</keyword>
<dbReference type="PROSITE" id="PS51900">
    <property type="entry name" value="CB"/>
    <property type="match status" value="1"/>
</dbReference>
<keyword evidence="4 11" id="KW-0963">Cytoplasm</keyword>
<dbReference type="GO" id="GO:0005737">
    <property type="term" value="C:cytoplasm"/>
    <property type="evidence" value="ECO:0007669"/>
    <property type="project" value="UniProtKB-SubCell"/>
</dbReference>
<dbReference type="CDD" id="cd00798">
    <property type="entry name" value="INT_XerDC_C"/>
    <property type="match status" value="1"/>
</dbReference>
<reference evidence="15 16" key="1">
    <citation type="journal article" date="2019" name="ISME J.">
        <title>Candidatus Macondimonas diazotrophica, a novel gammaproteobacterial genus dominating crude-oil-contaminated coastal sediments.</title>
        <authorList>
            <person name="Karthikeyan S."/>
            <person name="Konstantinidis K."/>
        </authorList>
    </citation>
    <scope>NUCLEOTIDE SEQUENCE [LARGE SCALE GENOMIC DNA]</scope>
    <source>
        <strain evidence="15 16">KTK01</strain>
    </source>
</reference>
<dbReference type="InterPro" id="IPR011010">
    <property type="entry name" value="DNA_brk_join_enz"/>
</dbReference>
<dbReference type="HAMAP" id="MF_01808">
    <property type="entry name" value="Recomb_XerC_XerD"/>
    <property type="match status" value="1"/>
</dbReference>
<proteinExistence type="inferred from homology"/>
<evidence type="ECO:0000259" key="14">
    <source>
        <dbReference type="PROSITE" id="PS51900"/>
    </source>
</evidence>
<comment type="caution">
    <text evidence="15">The sequence shown here is derived from an EMBL/GenBank/DDBJ whole genome shotgun (WGS) entry which is preliminary data.</text>
</comment>
<dbReference type="PROSITE" id="PS51898">
    <property type="entry name" value="TYR_RECOMBINASE"/>
    <property type="match status" value="1"/>
</dbReference>
<dbReference type="Proteomes" id="UP000297890">
    <property type="component" value="Unassembled WGS sequence"/>
</dbReference>
<dbReference type="InterPro" id="IPR023009">
    <property type="entry name" value="Tyrosine_recombinase_XerC/XerD"/>
</dbReference>
<dbReference type="Pfam" id="PF00589">
    <property type="entry name" value="Phage_integrase"/>
    <property type="match status" value="1"/>
</dbReference>
<dbReference type="InterPro" id="IPR050090">
    <property type="entry name" value="Tyrosine_recombinase_XerCD"/>
</dbReference>
<comment type="subcellular location">
    <subcellularLocation>
        <location evidence="1 11">Cytoplasm</location>
    </subcellularLocation>
</comment>
<dbReference type="AlphaFoldDB" id="A0A4Z0F770"/>
<evidence type="ECO:0000256" key="1">
    <source>
        <dbReference type="ARBA" id="ARBA00004496"/>
    </source>
</evidence>
<dbReference type="InterPro" id="IPR011931">
    <property type="entry name" value="Recomb_XerC"/>
</dbReference>
<dbReference type="OrthoDB" id="9801717at2"/>
<keyword evidence="16" id="KW-1185">Reference proteome</keyword>
<dbReference type="InterPro" id="IPR013762">
    <property type="entry name" value="Integrase-like_cat_sf"/>
</dbReference>
<feature type="active site" evidence="11">
    <location>
        <position position="240"/>
    </location>
</feature>
<sequence length="302" mass="34282">MNDDLEGFLTGLERGQRHSAHTLAAYRRDLGALRDWCAAQQLESWPDSAPPLQQWLAEGYTRGLNPRTLARRLSAVRSFYRHLRQTGRIGHNPAQHLRAPRRAQSLPALLDPDSANRLMEDRPQTPLQWRDRALCELLYSSGLRLSELVGLDLTDLDLATAEVRVMGKGSRMRQVPVGRKACEALEAWLGRRPQLARAGERAVFVNHRGARLGPRSVQRILAQRAITQGLPQHVHPHLLRHAFATHLLESSGDLRAVQELLGHQRLSTTQIYTHLDFQHLAQGYDRAHPRAHRRRPKPDGMQ</sequence>
<feature type="domain" description="Core-binding (CB)" evidence="14">
    <location>
        <begin position="1"/>
        <end position="84"/>
    </location>
</feature>
<dbReference type="RefSeq" id="WP_135282225.1">
    <property type="nucleotide sequence ID" value="NZ_SRIO01000012.1"/>
</dbReference>
<dbReference type="EMBL" id="SRIO01000012">
    <property type="protein sequence ID" value="TFZ82116.1"/>
    <property type="molecule type" value="Genomic_DNA"/>
</dbReference>
<dbReference type="GO" id="GO:0003677">
    <property type="term" value="F:DNA binding"/>
    <property type="evidence" value="ECO:0007669"/>
    <property type="project" value="UniProtKB-UniRule"/>
</dbReference>
<dbReference type="GO" id="GO:0051301">
    <property type="term" value="P:cell division"/>
    <property type="evidence" value="ECO:0007669"/>
    <property type="project" value="UniProtKB-UniRule"/>
</dbReference>
<evidence type="ECO:0000256" key="12">
    <source>
        <dbReference type="SAM" id="MobiDB-lite"/>
    </source>
</evidence>
<dbReference type="GO" id="GO:0007059">
    <property type="term" value="P:chromosome segregation"/>
    <property type="evidence" value="ECO:0007669"/>
    <property type="project" value="UniProtKB-UniRule"/>
</dbReference>
<protein>
    <recommendedName>
        <fullName evidence="3 11">Tyrosine recombinase XerC</fullName>
    </recommendedName>
</protein>